<dbReference type="GO" id="GO:0003677">
    <property type="term" value="F:DNA binding"/>
    <property type="evidence" value="ECO:0007669"/>
    <property type="project" value="InterPro"/>
</dbReference>
<comment type="subcellular location">
    <subcellularLocation>
        <location evidence="1">Nucleus</location>
    </subcellularLocation>
</comment>
<dbReference type="InterPro" id="IPR036388">
    <property type="entry name" value="WH-like_DNA-bd_sf"/>
</dbReference>
<dbReference type="OrthoDB" id="4843387at2759"/>
<reference evidence="3 5" key="1">
    <citation type="submission" date="2015-12" db="EMBL/GenBank/DDBJ databases">
        <title>The genome of Folsomia candida.</title>
        <authorList>
            <person name="Faddeeva A."/>
            <person name="Derks M.F."/>
            <person name="Anvar Y."/>
            <person name="Smit S."/>
            <person name="Van Straalen N."/>
            <person name="Roelofs D."/>
        </authorList>
    </citation>
    <scope>NUCLEOTIDE SEQUENCE [LARGE SCALE GENOMIC DNA]</scope>
    <source>
        <strain evidence="3 5">VU population</strain>
        <tissue evidence="3">Whole body</tissue>
    </source>
</reference>
<proteinExistence type="predicted"/>
<dbReference type="InterPro" id="IPR009057">
    <property type="entry name" value="Homeodomain-like_sf"/>
</dbReference>
<dbReference type="GO" id="GO:0015074">
    <property type="term" value="P:DNA integration"/>
    <property type="evidence" value="ECO:0007669"/>
    <property type="project" value="InterPro"/>
</dbReference>
<dbReference type="Gene3D" id="1.10.10.10">
    <property type="entry name" value="Winged helix-like DNA-binding domain superfamily/Winged helix DNA-binding domain"/>
    <property type="match status" value="1"/>
</dbReference>
<evidence type="ECO:0000256" key="1">
    <source>
        <dbReference type="ARBA" id="ARBA00004123"/>
    </source>
</evidence>
<keyword evidence="5" id="KW-1185">Reference proteome</keyword>
<evidence type="ECO:0000313" key="3">
    <source>
        <dbReference type="EMBL" id="OXA54230.1"/>
    </source>
</evidence>
<dbReference type="EMBL" id="LNIX01000005">
    <property type="protein sequence ID" value="OXA54980.1"/>
    <property type="molecule type" value="Genomic_DNA"/>
</dbReference>
<sequence length="154" mass="17989">MPKARVETTAAQRVLIIKAWEGDEDGTKTPKQISEFLKINYKTVWSIIERYKKTKSTVNKPERKSIFTKRENRSIVKLVKVNPTSSGVEMAKVAEIANGKKSSRRRIGRILKSEGYNNFRAKKKSFVSKKNIKKRLEFAKEHLWDHIEREIRKT</sequence>
<dbReference type="Pfam" id="PF01498">
    <property type="entry name" value="HTH_Tnp_Tc3_2"/>
    <property type="match status" value="1"/>
</dbReference>
<accession>A0A226EA05</accession>
<dbReference type="InterPro" id="IPR002492">
    <property type="entry name" value="Transposase_Tc1-like"/>
</dbReference>
<dbReference type="SUPFAM" id="SSF46689">
    <property type="entry name" value="Homeodomain-like"/>
    <property type="match status" value="1"/>
</dbReference>
<evidence type="ECO:0000259" key="2">
    <source>
        <dbReference type="Pfam" id="PF01498"/>
    </source>
</evidence>
<name>A0A226EA05_FOLCA</name>
<dbReference type="GO" id="GO:0006313">
    <property type="term" value="P:DNA transposition"/>
    <property type="evidence" value="ECO:0007669"/>
    <property type="project" value="InterPro"/>
</dbReference>
<dbReference type="GO" id="GO:0005634">
    <property type="term" value="C:nucleus"/>
    <property type="evidence" value="ECO:0007669"/>
    <property type="project" value="UniProtKB-SubCell"/>
</dbReference>
<gene>
    <name evidence="3" type="ORF">Fcan01_11380</name>
    <name evidence="4" type="ORF">Fcan01_11767</name>
</gene>
<dbReference type="Proteomes" id="UP000198287">
    <property type="component" value="Unassembled WGS sequence"/>
</dbReference>
<evidence type="ECO:0000313" key="5">
    <source>
        <dbReference type="Proteomes" id="UP000198287"/>
    </source>
</evidence>
<comment type="caution">
    <text evidence="3">The sequence shown here is derived from an EMBL/GenBank/DDBJ whole genome shotgun (WGS) entry which is preliminary data.</text>
</comment>
<organism evidence="3 5">
    <name type="scientific">Folsomia candida</name>
    <name type="common">Springtail</name>
    <dbReference type="NCBI Taxonomy" id="158441"/>
    <lineage>
        <taxon>Eukaryota</taxon>
        <taxon>Metazoa</taxon>
        <taxon>Ecdysozoa</taxon>
        <taxon>Arthropoda</taxon>
        <taxon>Hexapoda</taxon>
        <taxon>Collembola</taxon>
        <taxon>Entomobryomorpha</taxon>
        <taxon>Isotomoidea</taxon>
        <taxon>Isotomidae</taxon>
        <taxon>Proisotominae</taxon>
        <taxon>Folsomia</taxon>
    </lineage>
</organism>
<evidence type="ECO:0000313" key="4">
    <source>
        <dbReference type="EMBL" id="OXA54980.1"/>
    </source>
</evidence>
<dbReference type="EMBL" id="LNIX01000005">
    <property type="protein sequence ID" value="OXA54230.1"/>
    <property type="molecule type" value="Genomic_DNA"/>
</dbReference>
<dbReference type="AlphaFoldDB" id="A0A226EA05"/>
<protein>
    <submittedName>
        <fullName evidence="3">Transposable element Tcb1 transposase</fullName>
    </submittedName>
</protein>
<feature type="domain" description="Transposase Tc1-like" evidence="2">
    <location>
        <begin position="73"/>
        <end position="143"/>
    </location>
</feature>